<protein>
    <submittedName>
        <fullName evidence="1">Uncharacterized protein</fullName>
    </submittedName>
</protein>
<accession>A0AAU8CRE9</accession>
<organism evidence="1">
    <name type="scientific">Mesorhizobium sp. WSM2240</name>
    <dbReference type="NCBI Taxonomy" id="3228851"/>
    <lineage>
        <taxon>Bacteria</taxon>
        <taxon>Pseudomonadati</taxon>
        <taxon>Pseudomonadota</taxon>
        <taxon>Alphaproteobacteria</taxon>
        <taxon>Hyphomicrobiales</taxon>
        <taxon>Phyllobacteriaceae</taxon>
        <taxon>Mesorhizobium</taxon>
    </lineage>
</organism>
<dbReference type="EMBL" id="CP159253">
    <property type="protein sequence ID" value="XCG49520.1"/>
    <property type="molecule type" value="Genomic_DNA"/>
</dbReference>
<gene>
    <name evidence="1" type="ORF">ABVK50_02495</name>
</gene>
<name>A0AAU8CRE9_9HYPH</name>
<proteinExistence type="predicted"/>
<sequence length="61" mass="6766">MITLALSAAAFGAGFIVGDWGAVSRHARLLEQIIRDDDADRIERETYHRAIVAWVRGREAA</sequence>
<evidence type="ECO:0000313" key="1">
    <source>
        <dbReference type="EMBL" id="XCG49520.1"/>
    </source>
</evidence>
<dbReference type="RefSeq" id="WP_353642946.1">
    <property type="nucleotide sequence ID" value="NZ_CP159253.1"/>
</dbReference>
<dbReference type="AlphaFoldDB" id="A0AAU8CRE9"/>
<reference evidence="1" key="1">
    <citation type="submission" date="2024-06" db="EMBL/GenBank/DDBJ databases">
        <title>Mesorhizobium karijinii sp. nov., a symbiont of the iconic Swainsona formosa from arid Australia.</title>
        <authorList>
            <person name="Hill Y.J."/>
            <person name="Watkin E.L.J."/>
            <person name="O'Hara G.W."/>
            <person name="Terpolilli J."/>
            <person name="Tye M.L."/>
            <person name="Kohlmeier M.G."/>
        </authorList>
    </citation>
    <scope>NUCLEOTIDE SEQUENCE</scope>
    <source>
        <strain evidence="1">WSM2240</strain>
    </source>
</reference>